<comment type="caution">
    <text evidence="1">The sequence shown here is derived from an EMBL/GenBank/DDBJ whole genome shotgun (WGS) entry which is preliminary data.</text>
</comment>
<dbReference type="Proteomes" id="UP001165960">
    <property type="component" value="Unassembled WGS sequence"/>
</dbReference>
<proteinExistence type="predicted"/>
<dbReference type="EMBL" id="QTSX02004321">
    <property type="protein sequence ID" value="KAJ9065828.1"/>
    <property type="molecule type" value="Genomic_DNA"/>
</dbReference>
<organism evidence="1 2">
    <name type="scientific">Entomophthora muscae</name>
    <dbReference type="NCBI Taxonomy" id="34485"/>
    <lineage>
        <taxon>Eukaryota</taxon>
        <taxon>Fungi</taxon>
        <taxon>Fungi incertae sedis</taxon>
        <taxon>Zoopagomycota</taxon>
        <taxon>Entomophthoromycotina</taxon>
        <taxon>Entomophthoromycetes</taxon>
        <taxon>Entomophthorales</taxon>
        <taxon>Entomophthoraceae</taxon>
        <taxon>Entomophthora</taxon>
    </lineage>
</organism>
<name>A0ACC2STV8_9FUNG</name>
<gene>
    <name evidence="1" type="ORF">DSO57_1015459</name>
</gene>
<feature type="non-terminal residue" evidence="1">
    <location>
        <position position="1"/>
    </location>
</feature>
<evidence type="ECO:0000313" key="1">
    <source>
        <dbReference type="EMBL" id="KAJ9065828.1"/>
    </source>
</evidence>
<keyword evidence="2" id="KW-1185">Reference proteome</keyword>
<evidence type="ECO:0000313" key="2">
    <source>
        <dbReference type="Proteomes" id="UP001165960"/>
    </source>
</evidence>
<accession>A0ACC2STV8</accession>
<reference evidence="1" key="1">
    <citation type="submission" date="2022-04" db="EMBL/GenBank/DDBJ databases">
        <title>Genome of the entomopathogenic fungus Entomophthora muscae.</title>
        <authorList>
            <person name="Elya C."/>
            <person name="Lovett B.R."/>
            <person name="Lee E."/>
            <person name="Macias A.M."/>
            <person name="Hajek A.E."/>
            <person name="De Bivort B.L."/>
            <person name="Kasson M.T."/>
            <person name="De Fine Licht H.H."/>
            <person name="Stajich J.E."/>
        </authorList>
    </citation>
    <scope>NUCLEOTIDE SEQUENCE</scope>
    <source>
        <strain evidence="1">Berkeley</strain>
    </source>
</reference>
<sequence>DISKSLEQVDGTYTPPTLMISFPFSLRYFSLFYWLANPNTSSPANHPTRADNLYETREQNIPSRACTNNHLPQSLTHTDTIPTPTSPHTT</sequence>
<protein>
    <submittedName>
        <fullName evidence="1">Uncharacterized protein</fullName>
    </submittedName>
</protein>